<proteinExistence type="predicted"/>
<name>A0A101JE33_9ACTN</name>
<reference evidence="1 2" key="1">
    <citation type="submission" date="2015-10" db="EMBL/GenBank/DDBJ databases">
        <authorList>
            <person name="Gilbert D.G."/>
        </authorList>
    </citation>
    <scope>NUCLEOTIDE SEQUENCE [LARGE SCALE GENOMIC DNA]</scope>
    <source>
        <strain evidence="1 2">NRRL B-16712</strain>
    </source>
</reference>
<dbReference type="Proteomes" id="UP000053244">
    <property type="component" value="Unassembled WGS sequence"/>
</dbReference>
<protein>
    <submittedName>
        <fullName evidence="1">Uncharacterized protein</fullName>
    </submittedName>
</protein>
<accession>A0A101JE33</accession>
<keyword evidence="2" id="KW-1185">Reference proteome</keyword>
<organism evidence="1 2">
    <name type="scientific">Actinoplanes awajinensis subsp. mycoplanecinus</name>
    <dbReference type="NCBI Taxonomy" id="135947"/>
    <lineage>
        <taxon>Bacteria</taxon>
        <taxon>Bacillati</taxon>
        <taxon>Actinomycetota</taxon>
        <taxon>Actinomycetes</taxon>
        <taxon>Micromonosporales</taxon>
        <taxon>Micromonosporaceae</taxon>
        <taxon>Actinoplanes</taxon>
    </lineage>
</organism>
<dbReference type="EMBL" id="LLZH01000317">
    <property type="protein sequence ID" value="KUL25126.1"/>
    <property type="molecule type" value="Genomic_DNA"/>
</dbReference>
<evidence type="ECO:0000313" key="1">
    <source>
        <dbReference type="EMBL" id="KUL25126.1"/>
    </source>
</evidence>
<dbReference type="AlphaFoldDB" id="A0A101JE33"/>
<dbReference type="RefSeq" id="WP_067703973.1">
    <property type="nucleotide sequence ID" value="NZ_LLZH01000317.1"/>
</dbReference>
<gene>
    <name evidence="1" type="ORF">ADL15_41300</name>
</gene>
<comment type="caution">
    <text evidence="1">The sequence shown here is derived from an EMBL/GenBank/DDBJ whole genome shotgun (WGS) entry which is preliminary data.</text>
</comment>
<sequence>MRTGSRPPAGSPTIRSTRRAARLRLTENGAEFHRPDGQIAFFGRQGAGYGRVIGIDATLDDDLSLRWFDGRVWRFDDTGRLLTANDLPFGYADGRLSSVGNAAVTWTGERITSVGATTYHYSETGELLDDGTHRYEVDDGRVTAVIDADDVVHARNTYDPDGHRGSDT</sequence>
<dbReference type="SUPFAM" id="SSF75011">
    <property type="entry name" value="3-carboxy-cis,cis-mucoante lactonizing enzyme"/>
    <property type="match status" value="1"/>
</dbReference>
<evidence type="ECO:0000313" key="2">
    <source>
        <dbReference type="Proteomes" id="UP000053244"/>
    </source>
</evidence>